<keyword evidence="4" id="KW-1003">Cell membrane</keyword>
<dbReference type="CDD" id="cd03257">
    <property type="entry name" value="ABC_NikE_OppD_transporters"/>
    <property type="match status" value="1"/>
</dbReference>
<protein>
    <submittedName>
        <fullName evidence="13">Peptide/nickel transport system ATP-binding protein</fullName>
    </submittedName>
</protein>
<evidence type="ECO:0000256" key="10">
    <source>
        <dbReference type="SAM" id="MobiDB-lite"/>
    </source>
</evidence>
<name>A0A1I2LX59_9ACTN</name>
<keyword evidence="8" id="KW-1278">Translocase</keyword>
<evidence type="ECO:0000256" key="4">
    <source>
        <dbReference type="ARBA" id="ARBA00022475"/>
    </source>
</evidence>
<evidence type="ECO:0000256" key="1">
    <source>
        <dbReference type="ARBA" id="ARBA00004202"/>
    </source>
</evidence>
<dbReference type="InterPro" id="IPR003439">
    <property type="entry name" value="ABC_transporter-like_ATP-bd"/>
</dbReference>
<feature type="domain" description="ABC transporter" evidence="11">
    <location>
        <begin position="21"/>
        <end position="323"/>
    </location>
</feature>
<dbReference type="AlphaFoldDB" id="A0A1I2LX59"/>
<dbReference type="InterPro" id="IPR003593">
    <property type="entry name" value="AAA+_ATPase"/>
</dbReference>
<dbReference type="GO" id="GO:0005524">
    <property type="term" value="F:ATP binding"/>
    <property type="evidence" value="ECO:0007669"/>
    <property type="project" value="UniProtKB-KW"/>
</dbReference>
<evidence type="ECO:0000313" key="12">
    <source>
        <dbReference type="EMBL" id="NYH81463.1"/>
    </source>
</evidence>
<dbReference type="Proteomes" id="UP000533017">
    <property type="component" value="Unassembled WGS sequence"/>
</dbReference>
<dbReference type="PANTHER" id="PTHR43297:SF14">
    <property type="entry name" value="ATPASE AAA-TYPE CORE DOMAIN-CONTAINING PROTEIN"/>
    <property type="match status" value="1"/>
</dbReference>
<dbReference type="InterPro" id="IPR027417">
    <property type="entry name" value="P-loop_NTPase"/>
</dbReference>
<proteinExistence type="inferred from homology"/>
<dbReference type="EMBL" id="FOOI01000002">
    <property type="protein sequence ID" value="SFF83138.1"/>
    <property type="molecule type" value="Genomic_DNA"/>
</dbReference>
<feature type="compositionally biased region" description="Low complexity" evidence="10">
    <location>
        <begin position="110"/>
        <end position="131"/>
    </location>
</feature>
<evidence type="ECO:0000256" key="2">
    <source>
        <dbReference type="ARBA" id="ARBA00005417"/>
    </source>
</evidence>
<dbReference type="PANTHER" id="PTHR43297">
    <property type="entry name" value="OLIGOPEPTIDE TRANSPORT ATP-BINDING PROTEIN APPD"/>
    <property type="match status" value="1"/>
</dbReference>
<dbReference type="STRING" id="504797.SAMN05421678_102325"/>
<dbReference type="InterPro" id="IPR050388">
    <property type="entry name" value="ABC_Ni/Peptide_Import"/>
</dbReference>
<dbReference type="GO" id="GO:0005886">
    <property type="term" value="C:plasma membrane"/>
    <property type="evidence" value="ECO:0007669"/>
    <property type="project" value="UniProtKB-SubCell"/>
</dbReference>
<comment type="similarity">
    <text evidence="2">Belongs to the ABC transporter superfamily.</text>
</comment>
<sequence length="408" mass="43752">MSEATISNPSTRMAADAVVSVRDLQVEFPTQIGVVRALNGVTFDVPRGRVLGIVGESGSGKSVTARAILRIIERPGRIVNGDILFRPGVERKGGGRATRRNRGRTGTGGPKEAAPEAGATEETGTGTVTKAPAENSRGVVDLTSLDPTGDRIRAIRGQEISMIFQEPMTSLNPVYTVGDQIAEAILLHQTPDRNEANKRAVEMLRRVGMPNPERIAKSYPHQLSGGMRQRAMIAMALSCTPTLLIADEPTTALDVTTEAQILELMRELQDEYGMSIMFITHSMGVVAQLCDEVVVMYLGRVVERAPVDDIFHDPKHPYTVSLLRSIPRIGVNRGTPLEVIKGSVPDPYSTVPGCPFHPRCPSAMKGLCDTVLPVEAPVEGKPDHNVRCHLYPGSTPAEAASASAAAGK</sequence>
<dbReference type="Proteomes" id="UP000199052">
    <property type="component" value="Unassembled WGS sequence"/>
</dbReference>
<reference evidence="13 14" key="1">
    <citation type="submission" date="2016-10" db="EMBL/GenBank/DDBJ databases">
        <authorList>
            <person name="de Groot N.N."/>
        </authorList>
    </citation>
    <scope>NUCLEOTIDE SEQUENCE [LARGE SCALE GENOMIC DNA]</scope>
    <source>
        <strain evidence="13 14">CPCC 202808</strain>
    </source>
</reference>
<dbReference type="GO" id="GO:0015833">
    <property type="term" value="P:peptide transport"/>
    <property type="evidence" value="ECO:0007669"/>
    <property type="project" value="InterPro"/>
</dbReference>
<evidence type="ECO:0000256" key="9">
    <source>
        <dbReference type="ARBA" id="ARBA00023136"/>
    </source>
</evidence>
<dbReference type="PROSITE" id="PS50893">
    <property type="entry name" value="ABC_TRANSPORTER_2"/>
    <property type="match status" value="1"/>
</dbReference>
<dbReference type="PROSITE" id="PS00211">
    <property type="entry name" value="ABC_TRANSPORTER_1"/>
    <property type="match status" value="1"/>
</dbReference>
<gene>
    <name evidence="12" type="ORF">FHR37_000314</name>
    <name evidence="13" type="ORF">SAMN05421678_102325</name>
</gene>
<dbReference type="SMART" id="SM00382">
    <property type="entry name" value="AAA"/>
    <property type="match status" value="1"/>
</dbReference>
<evidence type="ECO:0000313" key="13">
    <source>
        <dbReference type="EMBL" id="SFF83138.1"/>
    </source>
</evidence>
<evidence type="ECO:0000256" key="5">
    <source>
        <dbReference type="ARBA" id="ARBA00022519"/>
    </source>
</evidence>
<dbReference type="InterPro" id="IPR013563">
    <property type="entry name" value="Oligopep_ABC_C"/>
</dbReference>
<keyword evidence="3" id="KW-0813">Transport</keyword>
<feature type="region of interest" description="Disordered" evidence="10">
    <location>
        <begin position="89"/>
        <end position="135"/>
    </location>
</feature>
<dbReference type="RefSeq" id="WP_092881416.1">
    <property type="nucleotide sequence ID" value="NZ_FOOI01000002.1"/>
</dbReference>
<dbReference type="NCBIfam" id="TIGR01727">
    <property type="entry name" value="oligo_HPY"/>
    <property type="match status" value="1"/>
</dbReference>
<keyword evidence="5" id="KW-0997">Cell inner membrane</keyword>
<dbReference type="Gene3D" id="3.40.50.300">
    <property type="entry name" value="P-loop containing nucleotide triphosphate hydrolases"/>
    <property type="match status" value="1"/>
</dbReference>
<comment type="subcellular location">
    <subcellularLocation>
        <location evidence="1">Cell membrane</location>
        <topology evidence="1">Peripheral membrane protein</topology>
    </subcellularLocation>
</comment>
<evidence type="ECO:0000313" key="15">
    <source>
        <dbReference type="Proteomes" id="UP000533017"/>
    </source>
</evidence>
<dbReference type="Pfam" id="PF00005">
    <property type="entry name" value="ABC_tran"/>
    <property type="match status" value="2"/>
</dbReference>
<evidence type="ECO:0000256" key="6">
    <source>
        <dbReference type="ARBA" id="ARBA00022741"/>
    </source>
</evidence>
<dbReference type="Pfam" id="PF08352">
    <property type="entry name" value="oligo_HPY"/>
    <property type="match status" value="1"/>
</dbReference>
<keyword evidence="6" id="KW-0547">Nucleotide-binding</keyword>
<accession>A0A1I2LX59</accession>
<evidence type="ECO:0000313" key="14">
    <source>
        <dbReference type="Proteomes" id="UP000199052"/>
    </source>
</evidence>
<dbReference type="GO" id="GO:0016887">
    <property type="term" value="F:ATP hydrolysis activity"/>
    <property type="evidence" value="ECO:0007669"/>
    <property type="project" value="InterPro"/>
</dbReference>
<keyword evidence="15" id="KW-1185">Reference proteome</keyword>
<reference evidence="12 15" key="2">
    <citation type="submission" date="2020-07" db="EMBL/GenBank/DDBJ databases">
        <title>Sequencing the genomes of 1000 actinobacteria strains.</title>
        <authorList>
            <person name="Klenk H.-P."/>
        </authorList>
    </citation>
    <scope>NUCLEOTIDE SEQUENCE [LARGE SCALE GENOMIC DNA]</scope>
    <source>
        <strain evidence="12 15">DSM 45117</strain>
    </source>
</reference>
<keyword evidence="9" id="KW-0472">Membrane</keyword>
<keyword evidence="7 13" id="KW-0067">ATP-binding</keyword>
<evidence type="ECO:0000256" key="8">
    <source>
        <dbReference type="ARBA" id="ARBA00022967"/>
    </source>
</evidence>
<dbReference type="EMBL" id="JACBZA010000001">
    <property type="protein sequence ID" value="NYH81463.1"/>
    <property type="molecule type" value="Genomic_DNA"/>
</dbReference>
<dbReference type="SUPFAM" id="SSF52540">
    <property type="entry name" value="P-loop containing nucleoside triphosphate hydrolases"/>
    <property type="match status" value="1"/>
</dbReference>
<evidence type="ECO:0000259" key="11">
    <source>
        <dbReference type="PROSITE" id="PS50893"/>
    </source>
</evidence>
<evidence type="ECO:0000256" key="3">
    <source>
        <dbReference type="ARBA" id="ARBA00022448"/>
    </source>
</evidence>
<organism evidence="13 14">
    <name type="scientific">Actinopolymorpha cephalotaxi</name>
    <dbReference type="NCBI Taxonomy" id="504797"/>
    <lineage>
        <taxon>Bacteria</taxon>
        <taxon>Bacillati</taxon>
        <taxon>Actinomycetota</taxon>
        <taxon>Actinomycetes</taxon>
        <taxon>Propionibacteriales</taxon>
        <taxon>Actinopolymorphaceae</taxon>
        <taxon>Actinopolymorpha</taxon>
    </lineage>
</organism>
<dbReference type="OrthoDB" id="5357528at2"/>
<dbReference type="InterPro" id="IPR017871">
    <property type="entry name" value="ABC_transporter-like_CS"/>
</dbReference>
<evidence type="ECO:0000256" key="7">
    <source>
        <dbReference type="ARBA" id="ARBA00022840"/>
    </source>
</evidence>